<reference evidence="1 2" key="1">
    <citation type="submission" date="2018-12" db="EMBL/GenBank/DDBJ databases">
        <title>The whole draft genome of Streptomyce luteoverticillatus CGMCC 15060.</title>
        <authorList>
            <person name="Feng Z."/>
            <person name="Chen G."/>
            <person name="Zhang J."/>
            <person name="Zhu H."/>
            <person name="Yu X."/>
            <person name="Zhang W."/>
            <person name="Zhang X."/>
        </authorList>
    </citation>
    <scope>NUCLEOTIDE SEQUENCE [LARGE SCALE GENOMIC DNA]</scope>
    <source>
        <strain evidence="1 2">CGMCC 15060</strain>
    </source>
</reference>
<dbReference type="OrthoDB" id="2579959at2"/>
<sequence length="224" mass="24576">MPMRVPDPRELAALPYAHRLEPFAGELERESAYEWVHVDGREFDDVDGGSAHFSESALSSVTLTRGRYRRALFDTVWFHNLRTVGSDLAETRWMDVECVSGLLAGTEIHGADIRRTVFHHCKFDSVNLRVAKLKEVAFVDCLLRDVDFGGATLTDVSFPGTALDGVDLTRATLSRVDLRGATALGITSGAEYLAGATISTPQLFDLAPALAQHVGLTVTDDDRR</sequence>
<dbReference type="InterPro" id="IPR001646">
    <property type="entry name" value="5peptide_repeat"/>
</dbReference>
<dbReference type="SUPFAM" id="SSF141571">
    <property type="entry name" value="Pentapeptide repeat-like"/>
    <property type="match status" value="1"/>
</dbReference>
<name>A0A3Q9FVV6_STRLT</name>
<dbReference type="InterPro" id="IPR051082">
    <property type="entry name" value="Pentapeptide-BTB/POZ_domain"/>
</dbReference>
<organism evidence="1 2">
    <name type="scientific">Streptomyces luteoverticillatus</name>
    <name type="common">Streptoverticillium luteoverticillatus</name>
    <dbReference type="NCBI Taxonomy" id="66425"/>
    <lineage>
        <taxon>Bacteria</taxon>
        <taxon>Bacillati</taxon>
        <taxon>Actinomycetota</taxon>
        <taxon>Actinomycetes</taxon>
        <taxon>Kitasatosporales</taxon>
        <taxon>Streptomycetaceae</taxon>
        <taxon>Streptomyces</taxon>
    </lineage>
</organism>
<proteinExistence type="predicted"/>
<dbReference type="PANTHER" id="PTHR14136">
    <property type="entry name" value="BTB_POZ DOMAIN-CONTAINING PROTEIN KCTD9"/>
    <property type="match status" value="1"/>
</dbReference>
<gene>
    <name evidence="1" type="ORF">EKH77_18985</name>
</gene>
<accession>A0A3Q9FVV6</accession>
<dbReference type="Proteomes" id="UP000267900">
    <property type="component" value="Chromosome"/>
</dbReference>
<dbReference type="AlphaFoldDB" id="A0A3Q9FVV6"/>
<keyword evidence="2" id="KW-1185">Reference proteome</keyword>
<dbReference type="Gene3D" id="2.160.20.80">
    <property type="entry name" value="E3 ubiquitin-protein ligase SopA"/>
    <property type="match status" value="1"/>
</dbReference>
<evidence type="ECO:0000313" key="1">
    <source>
        <dbReference type="EMBL" id="AZQ73020.1"/>
    </source>
</evidence>
<dbReference type="Pfam" id="PF13599">
    <property type="entry name" value="Pentapeptide_4"/>
    <property type="match status" value="1"/>
</dbReference>
<dbReference type="EMBL" id="CP034587">
    <property type="protein sequence ID" value="AZQ73020.1"/>
    <property type="molecule type" value="Genomic_DNA"/>
</dbReference>
<evidence type="ECO:0000313" key="2">
    <source>
        <dbReference type="Proteomes" id="UP000267900"/>
    </source>
</evidence>
<dbReference type="PANTHER" id="PTHR14136:SF17">
    <property type="entry name" value="BTB_POZ DOMAIN-CONTAINING PROTEIN KCTD9"/>
    <property type="match status" value="1"/>
</dbReference>
<protein>
    <submittedName>
        <fullName evidence="1">Pentapeptide repeat-containing protein</fullName>
    </submittedName>
</protein>